<accession>A0A502C5W5</accession>
<name>A0A502C5W5_9GAMM</name>
<dbReference type="GO" id="GO:0006259">
    <property type="term" value="P:DNA metabolic process"/>
    <property type="evidence" value="ECO:0007669"/>
    <property type="project" value="InterPro"/>
</dbReference>
<dbReference type="EMBL" id="RCZO01000006">
    <property type="protein sequence ID" value="TPG08288.1"/>
    <property type="molecule type" value="Genomic_DNA"/>
</dbReference>
<dbReference type="GO" id="GO:0003677">
    <property type="term" value="F:DNA binding"/>
    <property type="evidence" value="ECO:0007669"/>
    <property type="project" value="InterPro"/>
</dbReference>
<organism evidence="2 3">
    <name type="scientific">Rhodanobacter glycinis</name>
    <dbReference type="NCBI Taxonomy" id="582702"/>
    <lineage>
        <taxon>Bacteria</taxon>
        <taxon>Pseudomonadati</taxon>
        <taxon>Pseudomonadota</taxon>
        <taxon>Gammaproteobacteria</taxon>
        <taxon>Lysobacterales</taxon>
        <taxon>Rhodanobacteraceae</taxon>
        <taxon>Rhodanobacter</taxon>
    </lineage>
</organism>
<protein>
    <submittedName>
        <fullName evidence="2">Recombination protein RecT</fullName>
    </submittedName>
</protein>
<reference evidence="2 3" key="1">
    <citation type="journal article" date="2019" name="Environ. Microbiol.">
        <title>Species interactions and distinct microbial communities in high Arctic permafrost affected cryosols are associated with the CH4 and CO2 gas fluxes.</title>
        <authorList>
            <person name="Altshuler I."/>
            <person name="Hamel J."/>
            <person name="Turney S."/>
            <person name="Magnuson E."/>
            <person name="Levesque R."/>
            <person name="Greer C."/>
            <person name="Whyte L.G."/>
        </authorList>
    </citation>
    <scope>NUCLEOTIDE SEQUENCE [LARGE SCALE GENOMIC DNA]</scope>
    <source>
        <strain evidence="2 3">S13Y</strain>
    </source>
</reference>
<dbReference type="AlphaFoldDB" id="A0A502C5W5"/>
<evidence type="ECO:0000256" key="1">
    <source>
        <dbReference type="SAM" id="MobiDB-lite"/>
    </source>
</evidence>
<dbReference type="RefSeq" id="WP_140652817.1">
    <property type="nucleotide sequence ID" value="NZ_RCZO01000006.1"/>
</dbReference>
<dbReference type="NCBIfam" id="NF007351">
    <property type="entry name" value="PRK09846.1"/>
    <property type="match status" value="1"/>
</dbReference>
<evidence type="ECO:0000313" key="3">
    <source>
        <dbReference type="Proteomes" id="UP000319486"/>
    </source>
</evidence>
<dbReference type="NCBIfam" id="TIGR00616">
    <property type="entry name" value="rect"/>
    <property type="match status" value="1"/>
</dbReference>
<evidence type="ECO:0000313" key="2">
    <source>
        <dbReference type="EMBL" id="TPG08288.1"/>
    </source>
</evidence>
<gene>
    <name evidence="2" type="primary">recT</name>
    <name evidence="2" type="ORF">EAH88_11685</name>
</gene>
<dbReference type="InterPro" id="IPR004590">
    <property type="entry name" value="ssDNA_annealing_RecT"/>
</dbReference>
<dbReference type="InterPro" id="IPR018330">
    <property type="entry name" value="RecT_fam"/>
</dbReference>
<sequence length="351" mass="38262">MAQTLKQEMQNRSSGTSQAVATTEAPHKTLAHLLTDPKIKAQMALALPKHMTADRLARIALTEIRKIPKLAQCDQTSFLGAIMQIAALGLEPGGALGHAYLIPFDKSTKDGNNWVKKTEVQLIIGYRGMIDLARRSGQIVSLSARVVYANDKFSYAYGMEETLEHVPHEGADPGEMTHVYAVAKLVGGGVQFEVMSRAKIERIRNESQGYSSAKKYAKEGQAINSPWESHFDEMAKKTVIRQLFKYLPVSIEIQRAVGLDEQADAGLSQHNALVIDGDYRVETHDEQPTSDEPQRAATGPDISAQEIHDAIANATDKDALDAAVDLISLLPKGEQKPLYDLGTVAAGKFSA</sequence>
<dbReference type="Pfam" id="PF03837">
    <property type="entry name" value="RecT"/>
    <property type="match status" value="1"/>
</dbReference>
<comment type="caution">
    <text evidence="2">The sequence shown here is derived from an EMBL/GenBank/DDBJ whole genome shotgun (WGS) entry which is preliminary data.</text>
</comment>
<keyword evidence="3" id="KW-1185">Reference proteome</keyword>
<feature type="region of interest" description="Disordered" evidence="1">
    <location>
        <begin position="1"/>
        <end position="22"/>
    </location>
</feature>
<proteinExistence type="predicted"/>
<dbReference type="Proteomes" id="UP000319486">
    <property type="component" value="Unassembled WGS sequence"/>
</dbReference>
<feature type="compositionally biased region" description="Polar residues" evidence="1">
    <location>
        <begin position="1"/>
        <end position="21"/>
    </location>
</feature>